<keyword evidence="1" id="KW-1133">Transmembrane helix</keyword>
<dbReference type="Proteomes" id="UP001256588">
    <property type="component" value="Unassembled WGS sequence"/>
</dbReference>
<feature type="transmembrane region" description="Helical" evidence="1">
    <location>
        <begin position="71"/>
        <end position="88"/>
    </location>
</feature>
<dbReference type="RefSeq" id="WP_310232986.1">
    <property type="nucleotide sequence ID" value="NZ_JAVDWO010000002.1"/>
</dbReference>
<evidence type="ECO:0000313" key="2">
    <source>
        <dbReference type="EMBL" id="MDR7192095.1"/>
    </source>
</evidence>
<keyword evidence="1" id="KW-0472">Membrane</keyword>
<evidence type="ECO:0000256" key="1">
    <source>
        <dbReference type="SAM" id="Phobius"/>
    </source>
</evidence>
<feature type="transmembrane region" description="Helical" evidence="1">
    <location>
        <begin position="12"/>
        <end position="34"/>
    </location>
</feature>
<organism evidence="2 3">
    <name type="scientific">Luteimonas terrae</name>
    <dbReference type="NCBI Taxonomy" id="1530191"/>
    <lineage>
        <taxon>Bacteria</taxon>
        <taxon>Pseudomonadati</taxon>
        <taxon>Pseudomonadota</taxon>
        <taxon>Gammaproteobacteria</taxon>
        <taxon>Lysobacterales</taxon>
        <taxon>Lysobacteraceae</taxon>
        <taxon>Luteimonas</taxon>
    </lineage>
</organism>
<protein>
    <submittedName>
        <fullName evidence="2">Uncharacterized protein</fullName>
    </submittedName>
</protein>
<proteinExistence type="predicted"/>
<keyword evidence="1" id="KW-0812">Transmembrane</keyword>
<reference evidence="2 3" key="1">
    <citation type="submission" date="2023-07" db="EMBL/GenBank/DDBJ databases">
        <title>Sorghum-associated microbial communities from plants grown in Nebraska, USA.</title>
        <authorList>
            <person name="Schachtman D."/>
        </authorList>
    </citation>
    <scope>NUCLEOTIDE SEQUENCE [LARGE SCALE GENOMIC DNA]</scope>
    <source>
        <strain evidence="2 3">4099</strain>
    </source>
</reference>
<gene>
    <name evidence="2" type="ORF">J2W68_000803</name>
</gene>
<name>A0ABU1XV37_9GAMM</name>
<sequence>MTSTAKQPLTTAGNIFVFLFALFAIVGFIDYAFYGQQLRNLLSGLGFSLLVYGALKNGFSATEPQHVPGSYATILGSLLLVAAIALRFL</sequence>
<accession>A0ABU1XV37</accession>
<dbReference type="EMBL" id="JAVDWO010000002">
    <property type="protein sequence ID" value="MDR7192095.1"/>
    <property type="molecule type" value="Genomic_DNA"/>
</dbReference>
<comment type="caution">
    <text evidence="2">The sequence shown here is derived from an EMBL/GenBank/DDBJ whole genome shotgun (WGS) entry which is preliminary data.</text>
</comment>
<keyword evidence="3" id="KW-1185">Reference proteome</keyword>
<evidence type="ECO:0000313" key="3">
    <source>
        <dbReference type="Proteomes" id="UP001256588"/>
    </source>
</evidence>